<keyword evidence="2" id="KW-1185">Reference proteome</keyword>
<proteinExistence type="predicted"/>
<gene>
    <name evidence="1" type="ORF">BpHYR1_048630</name>
</gene>
<reference evidence="1 2" key="1">
    <citation type="journal article" date="2018" name="Sci. Rep.">
        <title>Genomic signatures of local adaptation to the degree of environmental predictability in rotifers.</title>
        <authorList>
            <person name="Franch-Gras L."/>
            <person name="Hahn C."/>
            <person name="Garcia-Roger E.M."/>
            <person name="Carmona M.J."/>
            <person name="Serra M."/>
            <person name="Gomez A."/>
        </authorList>
    </citation>
    <scope>NUCLEOTIDE SEQUENCE [LARGE SCALE GENOMIC DNA]</scope>
    <source>
        <strain evidence="1">HYR1</strain>
    </source>
</reference>
<evidence type="ECO:0000313" key="1">
    <source>
        <dbReference type="EMBL" id="RNA03065.1"/>
    </source>
</evidence>
<dbReference type="AlphaFoldDB" id="A0A3M7PWB7"/>
<protein>
    <submittedName>
        <fullName evidence="1">Uncharacterized protein</fullName>
    </submittedName>
</protein>
<feature type="non-terminal residue" evidence="1">
    <location>
        <position position="1"/>
    </location>
</feature>
<name>A0A3M7PWB7_BRAPC</name>
<evidence type="ECO:0000313" key="2">
    <source>
        <dbReference type="Proteomes" id="UP000276133"/>
    </source>
</evidence>
<dbReference type="Proteomes" id="UP000276133">
    <property type="component" value="Unassembled WGS sequence"/>
</dbReference>
<accession>A0A3M7PWB7</accession>
<dbReference type="EMBL" id="REGN01008654">
    <property type="protein sequence ID" value="RNA03065.1"/>
    <property type="molecule type" value="Genomic_DNA"/>
</dbReference>
<comment type="caution">
    <text evidence="1">The sequence shown here is derived from an EMBL/GenBank/DDBJ whole genome shotgun (WGS) entry which is preliminary data.</text>
</comment>
<sequence>HDFDLKKKNSSQSYLGNPFEETLIDAEELDEPIAKTKPNAKPRGSAIKYDFYSEFKNIEYIQKQIVKNETHGGPFIFKFQNLDTEEFVEVDNLNCKEFYSAPIITY</sequence>
<organism evidence="1 2">
    <name type="scientific">Brachionus plicatilis</name>
    <name type="common">Marine rotifer</name>
    <name type="synonym">Brachionus muelleri</name>
    <dbReference type="NCBI Taxonomy" id="10195"/>
    <lineage>
        <taxon>Eukaryota</taxon>
        <taxon>Metazoa</taxon>
        <taxon>Spiralia</taxon>
        <taxon>Gnathifera</taxon>
        <taxon>Rotifera</taxon>
        <taxon>Eurotatoria</taxon>
        <taxon>Monogononta</taxon>
        <taxon>Pseudotrocha</taxon>
        <taxon>Ploima</taxon>
        <taxon>Brachionidae</taxon>
        <taxon>Brachionus</taxon>
    </lineage>
</organism>